<accession>A0AAN6VA58</accession>
<reference evidence="1" key="2">
    <citation type="submission" date="2023-05" db="EMBL/GenBank/DDBJ databases">
        <authorList>
            <consortium name="Lawrence Berkeley National Laboratory"/>
            <person name="Steindorff A."/>
            <person name="Hensen N."/>
            <person name="Bonometti L."/>
            <person name="Westerberg I."/>
            <person name="Brannstrom I.O."/>
            <person name="Guillou S."/>
            <person name="Cros-Aarteil S."/>
            <person name="Calhoun S."/>
            <person name="Haridas S."/>
            <person name="Kuo A."/>
            <person name="Mondo S."/>
            <person name="Pangilinan J."/>
            <person name="Riley R."/>
            <person name="Labutti K."/>
            <person name="Andreopoulos B."/>
            <person name="Lipzen A."/>
            <person name="Chen C."/>
            <person name="Yanf M."/>
            <person name="Daum C."/>
            <person name="Ng V."/>
            <person name="Clum A."/>
            <person name="Ohm R."/>
            <person name="Martin F."/>
            <person name="Silar P."/>
            <person name="Natvig D."/>
            <person name="Lalanne C."/>
            <person name="Gautier V."/>
            <person name="Ament-Velasquez S.L."/>
            <person name="Kruys A."/>
            <person name="Hutchinson M.I."/>
            <person name="Powell A.J."/>
            <person name="Barry K."/>
            <person name="Miller A.N."/>
            <person name="Grigoriev I.V."/>
            <person name="Debuchy R."/>
            <person name="Gladieux P."/>
            <person name="Thoren M.H."/>
            <person name="Johannesson H."/>
        </authorList>
    </citation>
    <scope>NUCLEOTIDE SEQUENCE</scope>
    <source>
        <strain evidence="1">CBS 141.50</strain>
    </source>
</reference>
<dbReference type="AlphaFoldDB" id="A0AAN6VA58"/>
<reference evidence="1" key="1">
    <citation type="journal article" date="2023" name="Mol. Phylogenet. Evol.">
        <title>Genome-scale phylogeny and comparative genomics of the fungal order Sordariales.</title>
        <authorList>
            <person name="Hensen N."/>
            <person name="Bonometti L."/>
            <person name="Westerberg I."/>
            <person name="Brannstrom I.O."/>
            <person name="Guillou S."/>
            <person name="Cros-Aarteil S."/>
            <person name="Calhoun S."/>
            <person name="Haridas S."/>
            <person name="Kuo A."/>
            <person name="Mondo S."/>
            <person name="Pangilinan J."/>
            <person name="Riley R."/>
            <person name="LaButti K."/>
            <person name="Andreopoulos B."/>
            <person name="Lipzen A."/>
            <person name="Chen C."/>
            <person name="Yan M."/>
            <person name="Daum C."/>
            <person name="Ng V."/>
            <person name="Clum A."/>
            <person name="Steindorff A."/>
            <person name="Ohm R.A."/>
            <person name="Martin F."/>
            <person name="Silar P."/>
            <person name="Natvig D.O."/>
            <person name="Lalanne C."/>
            <person name="Gautier V."/>
            <person name="Ament-Velasquez S.L."/>
            <person name="Kruys A."/>
            <person name="Hutchinson M.I."/>
            <person name="Powell A.J."/>
            <person name="Barry K."/>
            <person name="Miller A.N."/>
            <person name="Grigoriev I.V."/>
            <person name="Debuchy R."/>
            <person name="Gladieux P."/>
            <person name="Hiltunen Thoren M."/>
            <person name="Johannesson H."/>
        </authorList>
    </citation>
    <scope>NUCLEOTIDE SEQUENCE</scope>
    <source>
        <strain evidence="1">CBS 141.50</strain>
    </source>
</reference>
<sequence length="67" mass="7463">PAGASLPPMLMVWSWPGLCGCITGSDRRQHIKMGHTLSRISFFSGHASDDPFLLSVRAFRHFLVAFF</sequence>
<evidence type="ECO:0000313" key="1">
    <source>
        <dbReference type="EMBL" id="KAK4147550.1"/>
    </source>
</evidence>
<dbReference type="RefSeq" id="XP_062640921.1">
    <property type="nucleotide sequence ID" value="XM_062785365.1"/>
</dbReference>
<comment type="caution">
    <text evidence="1">The sequence shown here is derived from an EMBL/GenBank/DDBJ whole genome shotgun (WGS) entry which is preliminary data.</text>
</comment>
<protein>
    <submittedName>
        <fullName evidence="1">Uncharacterized protein</fullName>
    </submittedName>
</protein>
<organism evidence="1 2">
    <name type="scientific">Dichotomopilus funicola</name>
    <dbReference type="NCBI Taxonomy" id="1934379"/>
    <lineage>
        <taxon>Eukaryota</taxon>
        <taxon>Fungi</taxon>
        <taxon>Dikarya</taxon>
        <taxon>Ascomycota</taxon>
        <taxon>Pezizomycotina</taxon>
        <taxon>Sordariomycetes</taxon>
        <taxon>Sordariomycetidae</taxon>
        <taxon>Sordariales</taxon>
        <taxon>Chaetomiaceae</taxon>
        <taxon>Dichotomopilus</taxon>
    </lineage>
</organism>
<dbReference type="EMBL" id="MU853556">
    <property type="protein sequence ID" value="KAK4147550.1"/>
    <property type="molecule type" value="Genomic_DNA"/>
</dbReference>
<feature type="non-terminal residue" evidence="1">
    <location>
        <position position="1"/>
    </location>
</feature>
<proteinExistence type="predicted"/>
<name>A0AAN6VA58_9PEZI</name>
<gene>
    <name evidence="1" type="ORF">C8A04DRAFT_9132</name>
</gene>
<dbReference type="Proteomes" id="UP001302676">
    <property type="component" value="Unassembled WGS sequence"/>
</dbReference>
<keyword evidence="2" id="KW-1185">Reference proteome</keyword>
<dbReference type="GeneID" id="87821978"/>
<evidence type="ECO:0000313" key="2">
    <source>
        <dbReference type="Proteomes" id="UP001302676"/>
    </source>
</evidence>